<dbReference type="EMBL" id="KT944266">
    <property type="protein sequence ID" value="ALV86501.1"/>
    <property type="molecule type" value="Genomic_DNA"/>
</dbReference>
<dbReference type="AlphaFoldDB" id="A0A0U3BBU5"/>
<proteinExistence type="predicted"/>
<organism evidence="1">
    <name type="scientific">uncultured bacterium 20</name>
    <dbReference type="NCBI Taxonomy" id="1748270"/>
    <lineage>
        <taxon>Bacteria</taxon>
        <taxon>environmental samples</taxon>
    </lineage>
</organism>
<dbReference type="GO" id="GO:0016787">
    <property type="term" value="F:hydrolase activity"/>
    <property type="evidence" value="ECO:0007669"/>
    <property type="project" value="UniProtKB-KW"/>
</dbReference>
<accession>A0A0U3BBU5</accession>
<name>A0A0U3BBU5_9BACT</name>
<protein>
    <submittedName>
        <fullName evidence="1">HAD family hydrolase</fullName>
    </submittedName>
</protein>
<keyword evidence="1" id="KW-0378">Hydrolase</keyword>
<sequence length="53" mass="5890">MITPGATGQFEILADGERIAERGGNWFTRRLGAGYPDLESVVAQLRKRRDKGQ</sequence>
<reference evidence="1" key="1">
    <citation type="submission" date="2015-10" db="EMBL/GenBank/DDBJ databases">
        <title>Biosynthesis of SCL-MCL polyhydroxyalkanoates by metagenomic clones in Pseudomonas putida.</title>
        <authorList>
            <person name="Cheng J."/>
            <person name="Charles T.C."/>
        </authorList>
    </citation>
    <scope>NUCLEOTIDE SEQUENCE</scope>
</reference>
<evidence type="ECO:0000313" key="1">
    <source>
        <dbReference type="EMBL" id="ALV86501.1"/>
    </source>
</evidence>